<dbReference type="AlphaFoldDB" id="A0A940NY02"/>
<keyword evidence="9" id="KW-1185">Reference proteome</keyword>
<comment type="similarity">
    <text evidence="2">Belongs to the DoxX family.</text>
</comment>
<feature type="transmembrane region" description="Helical" evidence="7">
    <location>
        <begin position="103"/>
        <end position="120"/>
    </location>
</feature>
<evidence type="ECO:0000256" key="3">
    <source>
        <dbReference type="ARBA" id="ARBA00022475"/>
    </source>
</evidence>
<dbReference type="Proteomes" id="UP000682134">
    <property type="component" value="Unassembled WGS sequence"/>
</dbReference>
<reference evidence="8" key="1">
    <citation type="submission" date="2021-04" db="EMBL/GenBank/DDBJ databases">
        <title>Genome seq and assembly of Bacillus sp.</title>
        <authorList>
            <person name="Chhetri G."/>
        </authorList>
    </citation>
    <scope>NUCLEOTIDE SEQUENCE</scope>
    <source>
        <strain evidence="8">RG28</strain>
    </source>
</reference>
<feature type="transmembrane region" description="Helical" evidence="7">
    <location>
        <begin position="44"/>
        <end position="67"/>
    </location>
</feature>
<gene>
    <name evidence="8" type="ORF">J5Y03_18475</name>
</gene>
<evidence type="ECO:0000256" key="5">
    <source>
        <dbReference type="ARBA" id="ARBA00022989"/>
    </source>
</evidence>
<dbReference type="InterPro" id="IPR032808">
    <property type="entry name" value="DoxX"/>
</dbReference>
<name>A0A940NY02_9BACI</name>
<dbReference type="PANTHER" id="PTHR33452:SF10">
    <property type="entry name" value="OXIDOREDUCTASE MHQP-RELATED"/>
    <property type="match status" value="1"/>
</dbReference>
<organism evidence="8 9">
    <name type="scientific">Gottfriedia endophytica</name>
    <dbReference type="NCBI Taxonomy" id="2820819"/>
    <lineage>
        <taxon>Bacteria</taxon>
        <taxon>Bacillati</taxon>
        <taxon>Bacillota</taxon>
        <taxon>Bacilli</taxon>
        <taxon>Bacillales</taxon>
        <taxon>Bacillaceae</taxon>
        <taxon>Gottfriedia</taxon>
    </lineage>
</organism>
<dbReference type="GO" id="GO:0005886">
    <property type="term" value="C:plasma membrane"/>
    <property type="evidence" value="ECO:0007669"/>
    <property type="project" value="UniProtKB-SubCell"/>
</dbReference>
<comment type="subcellular location">
    <subcellularLocation>
        <location evidence="1">Cell membrane</location>
        <topology evidence="1">Multi-pass membrane protein</topology>
    </subcellularLocation>
</comment>
<keyword evidence="4 7" id="KW-0812">Transmembrane</keyword>
<comment type="caution">
    <text evidence="8">The sequence shown here is derived from an EMBL/GenBank/DDBJ whole genome shotgun (WGS) entry which is preliminary data.</text>
</comment>
<evidence type="ECO:0000256" key="4">
    <source>
        <dbReference type="ARBA" id="ARBA00022692"/>
    </source>
</evidence>
<dbReference type="PANTHER" id="PTHR33452">
    <property type="entry name" value="OXIDOREDUCTASE CATD-RELATED"/>
    <property type="match status" value="1"/>
</dbReference>
<sequence length="127" mass="13448">MDEGLLIIRLVLGLILAAHGAQKLFGIFGGHGIKGTGKWLESIGIKPGAFFAFLTGLGEFGGGLLIAAGVYTKVCAILIIFIMLVAIFTVHWKNGLWNGANGYEYNLLIIAVSIGLYLTGPGTHTLF</sequence>
<evidence type="ECO:0000313" key="9">
    <source>
        <dbReference type="Proteomes" id="UP000682134"/>
    </source>
</evidence>
<keyword evidence="3" id="KW-1003">Cell membrane</keyword>
<dbReference type="Pfam" id="PF07681">
    <property type="entry name" value="DoxX"/>
    <property type="match status" value="1"/>
</dbReference>
<dbReference type="EMBL" id="JAGIYQ010000019">
    <property type="protein sequence ID" value="MBP0727138.1"/>
    <property type="molecule type" value="Genomic_DNA"/>
</dbReference>
<evidence type="ECO:0000313" key="8">
    <source>
        <dbReference type="EMBL" id="MBP0727138.1"/>
    </source>
</evidence>
<evidence type="ECO:0000256" key="1">
    <source>
        <dbReference type="ARBA" id="ARBA00004651"/>
    </source>
</evidence>
<keyword evidence="6 7" id="KW-0472">Membrane</keyword>
<evidence type="ECO:0000256" key="6">
    <source>
        <dbReference type="ARBA" id="ARBA00023136"/>
    </source>
</evidence>
<dbReference type="RefSeq" id="WP_209407471.1">
    <property type="nucleotide sequence ID" value="NZ_JAGIYQ010000019.1"/>
</dbReference>
<keyword evidence="5 7" id="KW-1133">Transmembrane helix</keyword>
<feature type="transmembrane region" description="Helical" evidence="7">
    <location>
        <begin position="74"/>
        <end position="91"/>
    </location>
</feature>
<protein>
    <submittedName>
        <fullName evidence="8">DoxX family protein</fullName>
    </submittedName>
</protein>
<evidence type="ECO:0000256" key="2">
    <source>
        <dbReference type="ARBA" id="ARBA00006679"/>
    </source>
</evidence>
<accession>A0A940NY02</accession>
<evidence type="ECO:0000256" key="7">
    <source>
        <dbReference type="SAM" id="Phobius"/>
    </source>
</evidence>
<dbReference type="InterPro" id="IPR051907">
    <property type="entry name" value="DoxX-like_oxidoreductase"/>
</dbReference>
<proteinExistence type="inferred from homology"/>